<reference evidence="2 3" key="1">
    <citation type="submission" date="2018-03" db="EMBL/GenBank/DDBJ databases">
        <title>Pantoea intestinalis SRCM103226 isolated form the mealworm.</title>
        <authorList>
            <person name="Jeong D.-Y."/>
            <person name="Kim J.W."/>
        </authorList>
    </citation>
    <scope>NUCLEOTIDE SEQUENCE [LARGE SCALE GENOMIC DNA]</scope>
    <source>
        <strain evidence="2 3">SRCM103226</strain>
    </source>
</reference>
<accession>A0A6P1PYP3</accession>
<evidence type="ECO:0000313" key="2">
    <source>
        <dbReference type="EMBL" id="QHM71271.1"/>
    </source>
</evidence>
<evidence type="ECO:0000256" key="1">
    <source>
        <dbReference type="SAM" id="SignalP"/>
    </source>
</evidence>
<dbReference type="RefSeq" id="WP_160621272.1">
    <property type="nucleotide sequence ID" value="NZ_CP028271.1"/>
</dbReference>
<sequence length="112" mass="12429">MKWMVISALFFSTTAIAGNIQDFFNKHKKLEDNYLVKREIINRATSNAALDAVLSGHDAEYGDVLFKKHGDKYAHLALQQIVSDCGFAFADNGASLSSLRKDDCQLVKSESN</sequence>
<gene>
    <name evidence="2" type="ORF">C7M51_01557</name>
</gene>
<dbReference type="AlphaFoldDB" id="A0A6P1PYP3"/>
<keyword evidence="3" id="KW-1185">Reference proteome</keyword>
<feature type="signal peptide" evidence="1">
    <location>
        <begin position="1"/>
        <end position="17"/>
    </location>
</feature>
<keyword evidence="1" id="KW-0732">Signal</keyword>
<dbReference type="Proteomes" id="UP000464053">
    <property type="component" value="Chromosome"/>
</dbReference>
<organism evidence="2 3">
    <name type="scientific">Mixta intestinalis</name>
    <dbReference type="NCBI Taxonomy" id="1615494"/>
    <lineage>
        <taxon>Bacteria</taxon>
        <taxon>Pseudomonadati</taxon>
        <taxon>Pseudomonadota</taxon>
        <taxon>Gammaproteobacteria</taxon>
        <taxon>Enterobacterales</taxon>
        <taxon>Erwiniaceae</taxon>
        <taxon>Mixta</taxon>
    </lineage>
</organism>
<dbReference type="KEGG" id="mint:C7M51_01557"/>
<name>A0A6P1PYP3_9GAMM</name>
<dbReference type="EMBL" id="CP028271">
    <property type="protein sequence ID" value="QHM71271.1"/>
    <property type="molecule type" value="Genomic_DNA"/>
</dbReference>
<evidence type="ECO:0000313" key="3">
    <source>
        <dbReference type="Proteomes" id="UP000464053"/>
    </source>
</evidence>
<feature type="chain" id="PRO_5026721370" evidence="1">
    <location>
        <begin position="18"/>
        <end position="112"/>
    </location>
</feature>
<proteinExistence type="predicted"/>
<protein>
    <submittedName>
        <fullName evidence="2">Uncharacterized protein</fullName>
    </submittedName>
</protein>